<dbReference type="EMBL" id="JACBXQ010000007">
    <property type="protein sequence ID" value="MBG9987314.1"/>
    <property type="molecule type" value="Genomic_DNA"/>
</dbReference>
<dbReference type="Proteomes" id="UP000721415">
    <property type="component" value="Unassembled WGS sequence"/>
</dbReference>
<accession>A0ABS0LT63</accession>
<organism evidence="1 2">
    <name type="scientific">Facklamia lactis</name>
    <dbReference type="NCBI Taxonomy" id="2749967"/>
    <lineage>
        <taxon>Bacteria</taxon>
        <taxon>Bacillati</taxon>
        <taxon>Bacillota</taxon>
        <taxon>Bacilli</taxon>
        <taxon>Lactobacillales</taxon>
        <taxon>Aerococcaceae</taxon>
        <taxon>Facklamia</taxon>
    </lineage>
</organism>
<comment type="caution">
    <text evidence="1">The sequence shown here is derived from an EMBL/GenBank/DDBJ whole genome shotgun (WGS) entry which is preliminary data.</text>
</comment>
<dbReference type="InterPro" id="IPR011256">
    <property type="entry name" value="Reg_factor_effector_dom_sf"/>
</dbReference>
<proteinExistence type="predicted"/>
<dbReference type="RefSeq" id="WP_197116235.1">
    <property type="nucleotide sequence ID" value="NZ_JACBXQ010000007.1"/>
</dbReference>
<evidence type="ECO:0000313" key="1">
    <source>
        <dbReference type="EMBL" id="MBG9987314.1"/>
    </source>
</evidence>
<reference evidence="1 2" key="1">
    <citation type="submission" date="2020-07" db="EMBL/GenBank/DDBJ databases">
        <title>Facklamia lactis sp. nov., isolated from raw milk.</title>
        <authorList>
            <person name="Doll E.V."/>
            <person name="Huptas C."/>
            <person name="Staib L."/>
            <person name="Wenning M."/>
            <person name="Scherer S."/>
        </authorList>
    </citation>
    <scope>NUCLEOTIDE SEQUENCE [LARGE SCALE GENOMIC DNA]</scope>
    <source>
        <strain evidence="1 2">DSM 111018</strain>
    </source>
</reference>
<sequence length="127" mass="15259">MELYRIDSIRTNNFSDPDMMSKIGGMWEKAYQNFDLKNETMFAIYDDYVSDYKGDYRLSLYTTKILDSEKIELDLEGMTTYHCDSREDLPKVWKEIWEDEEQNKLKRSYLKDLERYHADGSVTLYLS</sequence>
<protein>
    <submittedName>
        <fullName evidence="1">Transcriptional regulator</fullName>
    </submittedName>
</protein>
<evidence type="ECO:0000313" key="2">
    <source>
        <dbReference type="Proteomes" id="UP000721415"/>
    </source>
</evidence>
<gene>
    <name evidence="1" type="ORF">HZY91_10590</name>
</gene>
<dbReference type="SUPFAM" id="SSF55136">
    <property type="entry name" value="Probable bacterial effector-binding domain"/>
    <property type="match status" value="1"/>
</dbReference>
<name>A0ABS0LT63_9LACT</name>
<keyword evidence="2" id="KW-1185">Reference proteome</keyword>
<dbReference type="Gene3D" id="3.20.80.10">
    <property type="entry name" value="Regulatory factor, effector binding domain"/>
    <property type="match status" value="1"/>
</dbReference>